<evidence type="ECO:0000256" key="1">
    <source>
        <dbReference type="SAM" id="MobiDB-lite"/>
    </source>
</evidence>
<accession>A0A1W5DU95</accession>
<reference evidence="2 3" key="1">
    <citation type="journal article" date="2009" name="Nature">
        <title>The Sorghum bicolor genome and the diversification of grasses.</title>
        <authorList>
            <person name="Paterson A.H."/>
            <person name="Bowers J.E."/>
            <person name="Bruggmann R."/>
            <person name="Dubchak I."/>
            <person name="Grimwood J."/>
            <person name="Gundlach H."/>
            <person name="Haberer G."/>
            <person name="Hellsten U."/>
            <person name="Mitros T."/>
            <person name="Poliakov A."/>
            <person name="Schmutz J."/>
            <person name="Spannagl M."/>
            <person name="Tang H."/>
            <person name="Wang X."/>
            <person name="Wicker T."/>
            <person name="Bharti A.K."/>
            <person name="Chapman J."/>
            <person name="Feltus F.A."/>
            <person name="Gowik U."/>
            <person name="Grigoriev I.V."/>
            <person name="Lyons E."/>
            <person name="Maher C.A."/>
            <person name="Martis M."/>
            <person name="Narechania A."/>
            <person name="Otillar R.P."/>
            <person name="Penning B.W."/>
            <person name="Salamov A.A."/>
            <person name="Wang Y."/>
            <person name="Zhang L."/>
            <person name="Carpita N.C."/>
            <person name="Freeling M."/>
            <person name="Gingle A.R."/>
            <person name="Hash C.T."/>
            <person name="Keller B."/>
            <person name="Klein P."/>
            <person name="Kresovich S."/>
            <person name="McCann M.C."/>
            <person name="Ming R."/>
            <person name="Peterson D.G."/>
            <person name="Mehboob-ur-Rahman"/>
            <person name="Ware D."/>
            <person name="Westhoff P."/>
            <person name="Mayer K.F."/>
            <person name="Messing J."/>
            <person name="Rokhsar D.S."/>
        </authorList>
    </citation>
    <scope>NUCLEOTIDE SEQUENCE [LARGE SCALE GENOMIC DNA]</scope>
    <source>
        <strain evidence="3">cv. BTx623</strain>
    </source>
</reference>
<proteinExistence type="predicted"/>
<evidence type="ECO:0000313" key="2">
    <source>
        <dbReference type="EMBL" id="EER90322.3"/>
    </source>
</evidence>
<sequence length="178" mass="20118">MRSSSPIATAGSQDRAFQLATESESLIVGLPRLVGQRPLRIHRAASKPTPFNSRNRKPKAPGTQPWQNMQRDRNSRPEFQGHVHNKPRSQQHRPTDPVAVIPGRYQDIEMLVWNVLIRPQSFNSLAMLAVRWIRKHINGCVCLFKGFSPNLDAIMRVIRDEAQVVVYGGSQGAHSIWP</sequence>
<dbReference type="InParanoid" id="A0A1W5DU95"/>
<feature type="region of interest" description="Disordered" evidence="1">
    <location>
        <begin position="38"/>
        <end position="97"/>
    </location>
</feature>
<dbReference type="EMBL" id="CM000769">
    <property type="protein sequence ID" value="EER90322.3"/>
    <property type="molecule type" value="Genomic_DNA"/>
</dbReference>
<feature type="compositionally biased region" description="Basic and acidic residues" evidence="1">
    <location>
        <begin position="70"/>
        <end position="81"/>
    </location>
</feature>
<dbReference type="AlphaFoldDB" id="A0A1W5DU95"/>
<organism evidence="2 3">
    <name type="scientific">Sorghum bicolor</name>
    <name type="common">Sorghum</name>
    <name type="synonym">Sorghum vulgare</name>
    <dbReference type="NCBI Taxonomy" id="4558"/>
    <lineage>
        <taxon>Eukaryota</taxon>
        <taxon>Viridiplantae</taxon>
        <taxon>Streptophyta</taxon>
        <taxon>Embryophyta</taxon>
        <taxon>Tracheophyta</taxon>
        <taxon>Spermatophyta</taxon>
        <taxon>Magnoliopsida</taxon>
        <taxon>Liliopsida</taxon>
        <taxon>Poales</taxon>
        <taxon>Poaceae</taxon>
        <taxon>PACMAD clade</taxon>
        <taxon>Panicoideae</taxon>
        <taxon>Andropogonodae</taxon>
        <taxon>Andropogoneae</taxon>
        <taxon>Sorghinae</taxon>
        <taxon>Sorghum</taxon>
    </lineage>
</organism>
<dbReference type="Proteomes" id="UP000000768">
    <property type="component" value="Chromosome 10"/>
</dbReference>
<evidence type="ECO:0000313" key="3">
    <source>
        <dbReference type="Proteomes" id="UP000000768"/>
    </source>
</evidence>
<reference evidence="3" key="2">
    <citation type="journal article" date="2018" name="Plant J.">
        <title>The Sorghum bicolor reference genome: improved assembly, gene annotations, a transcriptome atlas, and signatures of genome organization.</title>
        <authorList>
            <person name="McCormick R.F."/>
            <person name="Truong S.K."/>
            <person name="Sreedasyam A."/>
            <person name="Jenkins J."/>
            <person name="Shu S."/>
            <person name="Sims D."/>
            <person name="Kennedy M."/>
            <person name="Amirebrahimi M."/>
            <person name="Weers B.D."/>
            <person name="McKinley B."/>
            <person name="Mattison A."/>
            <person name="Morishige D.T."/>
            <person name="Grimwood J."/>
            <person name="Schmutz J."/>
            <person name="Mullet J.E."/>
        </authorList>
    </citation>
    <scope>NUCLEOTIDE SEQUENCE [LARGE SCALE GENOMIC DNA]</scope>
    <source>
        <strain evidence="3">cv. BTx623</strain>
    </source>
</reference>
<keyword evidence="3" id="KW-1185">Reference proteome</keyword>
<name>A0A1W5DU95_SORBI</name>
<gene>
    <name evidence="2" type="ORF">SORBI_3010G247750</name>
</gene>
<protein>
    <submittedName>
        <fullName evidence="2">Uncharacterized protein</fullName>
    </submittedName>
</protein>
<dbReference type="Gramene" id="EER90322">
    <property type="protein sequence ID" value="EER90322"/>
    <property type="gene ID" value="SORBI_3010G247750"/>
</dbReference>